<organism evidence="1 2">
    <name type="scientific">Lacticaseibacillus hegangensis</name>
    <dbReference type="NCBI Taxonomy" id="2486010"/>
    <lineage>
        <taxon>Bacteria</taxon>
        <taxon>Bacillati</taxon>
        <taxon>Bacillota</taxon>
        <taxon>Bacilli</taxon>
        <taxon>Lactobacillales</taxon>
        <taxon>Lactobacillaceae</taxon>
        <taxon>Lacticaseibacillus</taxon>
    </lineage>
</organism>
<gene>
    <name evidence="1" type="ORF">ACFQ5K_12075</name>
</gene>
<reference evidence="2" key="1">
    <citation type="journal article" date="2019" name="Int. J. Syst. Evol. Microbiol.">
        <title>The Global Catalogue of Microorganisms (GCM) 10K type strain sequencing project: providing services to taxonomists for standard genome sequencing and annotation.</title>
        <authorList>
            <consortium name="The Broad Institute Genomics Platform"/>
            <consortium name="The Broad Institute Genome Sequencing Center for Infectious Disease"/>
            <person name="Wu L."/>
            <person name="Ma J."/>
        </authorList>
    </citation>
    <scope>NUCLEOTIDE SEQUENCE [LARGE SCALE GENOMIC DNA]</scope>
    <source>
        <strain evidence="2">CCM 8912</strain>
    </source>
</reference>
<sequence>MLTDFVVQLFDDQPRRETAAYMLLNGKKTLSVLFAALQHGQLQWLQLYPTLARKDFQAAIKQLVASGALTSTATGLVLADPQAKAAAARRVALPTHFQPWMGVREFELRLLLGVQAVSEAAYHNNHYQPAVRDWAVQQYVRRWYGQARHADFAGELTAAFALLPAASADRLAKHLIGHDFVGGAQAENLAGEFRHLDDLAQLVALIAGHTDWPALQSLWGGRVALLSPSNYRACQLIDAGQTREQVGLSLHLKPSTVNEHLLAAAIFGWQPPIQALYPPALLHAFAAADPHEQDYQKLLAALPDAEFFHVRLFQILNLQGRWPRG</sequence>
<protein>
    <recommendedName>
        <fullName evidence="3">Helicase Helix-turn-helix domain-containing protein</fullName>
    </recommendedName>
</protein>
<comment type="caution">
    <text evidence="1">The sequence shown here is derived from an EMBL/GenBank/DDBJ whole genome shotgun (WGS) entry which is preliminary data.</text>
</comment>
<name>A0ABW4CZY9_9LACO</name>
<dbReference type="Proteomes" id="UP001597212">
    <property type="component" value="Unassembled WGS sequence"/>
</dbReference>
<evidence type="ECO:0000313" key="2">
    <source>
        <dbReference type="Proteomes" id="UP001597212"/>
    </source>
</evidence>
<evidence type="ECO:0008006" key="3">
    <source>
        <dbReference type="Google" id="ProtNLM"/>
    </source>
</evidence>
<proteinExistence type="predicted"/>
<dbReference type="RefSeq" id="WP_125754882.1">
    <property type="nucleotide sequence ID" value="NZ_JBHTOK010000079.1"/>
</dbReference>
<keyword evidence="2" id="KW-1185">Reference proteome</keyword>
<dbReference type="EMBL" id="JBHTOK010000079">
    <property type="protein sequence ID" value="MFD1442115.1"/>
    <property type="molecule type" value="Genomic_DNA"/>
</dbReference>
<evidence type="ECO:0000313" key="1">
    <source>
        <dbReference type="EMBL" id="MFD1442115.1"/>
    </source>
</evidence>
<accession>A0ABW4CZY9</accession>